<evidence type="ECO:0000313" key="1">
    <source>
        <dbReference type="EMBL" id="KAJ3810231.1"/>
    </source>
</evidence>
<accession>A0ACC1U0X2</accession>
<gene>
    <name evidence="1" type="ORF">F5876DRAFT_65813</name>
</gene>
<protein>
    <submittedName>
        <fullName evidence="1">Uncharacterized protein</fullName>
    </submittedName>
</protein>
<name>A0ACC1U0X2_9AGAR</name>
<dbReference type="Proteomes" id="UP001163835">
    <property type="component" value="Unassembled WGS sequence"/>
</dbReference>
<comment type="caution">
    <text evidence="1">The sequence shown here is derived from an EMBL/GenBank/DDBJ whole genome shotgun (WGS) entry which is preliminary data.</text>
</comment>
<sequence>MELQVNLTSFDLPALTRSPATIDGAVFVALERRILLVDPAISSEVVLGQPLSNTNRRKMMKSYKRFCLGFIIFYYFLCHLREYNKGFIDKVGKIDLHRLPLASGNPFAKHPERKPRKRHHTMMDPIDEWGEVEGNGAVDREGCIPFEAYCAIGNGSPSDDYQSEYGANEVDIKVNEDDEDDRKRMYESRLELPGPWKHGFLTESEVVEMSPLDGMVEVAFLFLLLWSTRPFPIGTITVSLGFRIIQNLNDFEYDGEEEEITGFLLDRCLVRRPILPFGHPVSGLELLCHYQKILWQRAGISGLSILFQDFFCDGMRPEPRKSEKSATRYKFRMVSFSNELVEVMRK</sequence>
<dbReference type="EMBL" id="MU795113">
    <property type="protein sequence ID" value="KAJ3810231.1"/>
    <property type="molecule type" value="Genomic_DNA"/>
</dbReference>
<organism evidence="1 2">
    <name type="scientific">Lentinula aff. lateritia</name>
    <dbReference type="NCBI Taxonomy" id="2804960"/>
    <lineage>
        <taxon>Eukaryota</taxon>
        <taxon>Fungi</taxon>
        <taxon>Dikarya</taxon>
        <taxon>Basidiomycota</taxon>
        <taxon>Agaricomycotina</taxon>
        <taxon>Agaricomycetes</taxon>
        <taxon>Agaricomycetidae</taxon>
        <taxon>Agaricales</taxon>
        <taxon>Marasmiineae</taxon>
        <taxon>Omphalotaceae</taxon>
        <taxon>Lentinula</taxon>
    </lineage>
</organism>
<reference evidence="1" key="1">
    <citation type="submission" date="2022-09" db="EMBL/GenBank/DDBJ databases">
        <title>A Global Phylogenomic Analysis of the Shiitake Genus Lentinula.</title>
        <authorList>
            <consortium name="DOE Joint Genome Institute"/>
            <person name="Sierra-Patev S."/>
            <person name="Min B."/>
            <person name="Naranjo-Ortiz M."/>
            <person name="Looney B."/>
            <person name="Konkel Z."/>
            <person name="Slot J.C."/>
            <person name="Sakamoto Y."/>
            <person name="Steenwyk J.L."/>
            <person name="Rokas A."/>
            <person name="Carro J."/>
            <person name="Camarero S."/>
            <person name="Ferreira P."/>
            <person name="Molpeceres G."/>
            <person name="Ruiz-Duenas F.J."/>
            <person name="Serrano A."/>
            <person name="Henrissat B."/>
            <person name="Drula E."/>
            <person name="Hughes K.W."/>
            <person name="Mata J.L."/>
            <person name="Ishikawa N.K."/>
            <person name="Vargas-Isla R."/>
            <person name="Ushijima S."/>
            <person name="Smith C.A."/>
            <person name="Ahrendt S."/>
            <person name="Andreopoulos W."/>
            <person name="He G."/>
            <person name="Labutti K."/>
            <person name="Lipzen A."/>
            <person name="Ng V."/>
            <person name="Riley R."/>
            <person name="Sandor L."/>
            <person name="Barry K."/>
            <person name="Martinez A.T."/>
            <person name="Xiao Y."/>
            <person name="Gibbons J.G."/>
            <person name="Terashima K."/>
            <person name="Grigoriev I.V."/>
            <person name="Hibbett D.S."/>
        </authorList>
    </citation>
    <scope>NUCLEOTIDE SEQUENCE</scope>
    <source>
        <strain evidence="1">TMI1499</strain>
    </source>
</reference>
<evidence type="ECO:0000313" key="2">
    <source>
        <dbReference type="Proteomes" id="UP001163835"/>
    </source>
</evidence>
<keyword evidence="2" id="KW-1185">Reference proteome</keyword>
<proteinExistence type="predicted"/>